<evidence type="ECO:0000313" key="3">
    <source>
        <dbReference type="Proteomes" id="UP000323653"/>
    </source>
</evidence>
<feature type="domain" description="Peptidase C51" evidence="1">
    <location>
        <begin position="87"/>
        <end position="172"/>
    </location>
</feature>
<dbReference type="Pfam" id="PF05257">
    <property type="entry name" value="CHAP"/>
    <property type="match status" value="1"/>
</dbReference>
<dbReference type="RefSeq" id="WP_149075469.1">
    <property type="nucleotide sequence ID" value="NZ_CP043329.1"/>
</dbReference>
<dbReference type="InterPro" id="IPR007921">
    <property type="entry name" value="CHAP_dom"/>
</dbReference>
<reference evidence="2 3" key="1">
    <citation type="submission" date="2019-08" db="EMBL/GenBank/DDBJ databases">
        <title>Pedobacter sp. nov., isolated from Han river, South Korea.</title>
        <authorList>
            <person name="Lee D.-H."/>
            <person name="Kim Y.-S."/>
            <person name="Hwang E.-M."/>
            <person name="Le Tran T.C."/>
            <person name="Cha C.-J."/>
        </authorList>
    </citation>
    <scope>NUCLEOTIDE SEQUENCE [LARGE SCALE GENOMIC DNA]</scope>
    <source>
        <strain evidence="2 3">CJ43</strain>
    </source>
</reference>
<dbReference type="Proteomes" id="UP000323653">
    <property type="component" value="Chromosome"/>
</dbReference>
<name>A0A5C0VJ72_9SPHI</name>
<sequence>MATIRIVLGIFCLAIISSYRLPASNILGLQSPLTELSAKGSLPKKDSEKERRILLQSLYNQEVGVREQRNRNDGHRVETYLHYTGNKKGDPWCAAFVSWCLGKAGISNPRSAWSPALLPQERIIWKNSWQQEEIQPQAGDVFGIWYASKKRIAHCGFIDAWGESIIITVEGNTNEAGSREGDGVYRKRRLKRTLYAVADWVTARRETR</sequence>
<dbReference type="KEGG" id="pej:FYC62_14620"/>
<keyword evidence="3" id="KW-1185">Reference proteome</keyword>
<dbReference type="AlphaFoldDB" id="A0A5C0VJ72"/>
<organism evidence="2 3">
    <name type="scientific">Pedobacter aquae</name>
    <dbReference type="NCBI Taxonomy" id="2605747"/>
    <lineage>
        <taxon>Bacteria</taxon>
        <taxon>Pseudomonadati</taxon>
        <taxon>Bacteroidota</taxon>
        <taxon>Sphingobacteriia</taxon>
        <taxon>Sphingobacteriales</taxon>
        <taxon>Sphingobacteriaceae</taxon>
        <taxon>Pedobacter</taxon>
    </lineage>
</organism>
<accession>A0A5C0VJ72</accession>
<evidence type="ECO:0000313" key="2">
    <source>
        <dbReference type="EMBL" id="QEK52755.1"/>
    </source>
</evidence>
<protein>
    <submittedName>
        <fullName evidence="2">CHAP domain-containing protein</fullName>
    </submittedName>
</protein>
<gene>
    <name evidence="2" type="ORF">FYC62_14620</name>
</gene>
<proteinExistence type="predicted"/>
<dbReference type="EMBL" id="CP043329">
    <property type="protein sequence ID" value="QEK52755.1"/>
    <property type="molecule type" value="Genomic_DNA"/>
</dbReference>
<evidence type="ECO:0000259" key="1">
    <source>
        <dbReference type="Pfam" id="PF05257"/>
    </source>
</evidence>